<keyword evidence="12" id="KW-0489">Methyltransferase</keyword>
<comment type="caution">
    <text evidence="9">Lacks conserved residue(s) required for the propagation of feature annotation.</text>
</comment>
<dbReference type="SUPFAM" id="SSF53383">
    <property type="entry name" value="PLP-dependent transferases"/>
    <property type="match status" value="1"/>
</dbReference>
<dbReference type="InterPro" id="IPR001085">
    <property type="entry name" value="Ser_HO-MeTrfase"/>
</dbReference>
<keyword evidence="9" id="KW-0028">Amino-acid biosynthesis</keyword>
<comment type="catalytic activity">
    <reaction evidence="9">
        <text>(6R)-5,10-methylene-5,6,7,8-tetrahydrofolate + glycine + H2O = (6S)-5,6,7,8-tetrahydrofolate + L-serine</text>
        <dbReference type="Rhea" id="RHEA:15481"/>
        <dbReference type="ChEBI" id="CHEBI:15377"/>
        <dbReference type="ChEBI" id="CHEBI:15636"/>
        <dbReference type="ChEBI" id="CHEBI:33384"/>
        <dbReference type="ChEBI" id="CHEBI:57305"/>
        <dbReference type="ChEBI" id="CHEBI:57453"/>
        <dbReference type="EC" id="2.1.2.1"/>
    </reaction>
</comment>
<comment type="cofactor">
    <cofactor evidence="1 9 10">
        <name>pyridoxal 5'-phosphate</name>
        <dbReference type="ChEBI" id="CHEBI:597326"/>
    </cofactor>
</comment>
<dbReference type="GO" id="GO:0019264">
    <property type="term" value="P:glycine biosynthetic process from serine"/>
    <property type="evidence" value="ECO:0007669"/>
    <property type="project" value="UniProtKB-UniRule"/>
</dbReference>
<dbReference type="AlphaFoldDB" id="A0A101GZ78"/>
<comment type="pathway">
    <text evidence="9">Amino-acid biosynthesis; glycine biosynthesis; glycine from L-serine: step 1/1.</text>
</comment>
<dbReference type="PANTHER" id="PTHR11680">
    <property type="entry name" value="SERINE HYDROXYMETHYLTRANSFERASE"/>
    <property type="match status" value="1"/>
</dbReference>
<evidence type="ECO:0000313" key="13">
    <source>
        <dbReference type="Proteomes" id="UP000053469"/>
    </source>
</evidence>
<protein>
    <recommendedName>
        <fullName evidence="9">Serine hydroxymethyltransferase</fullName>
        <shortName evidence="9">SHMT</shortName>
        <shortName evidence="9">Serine methylase</shortName>
        <ecNumber evidence="9">2.1.2.1</ecNumber>
    </recommendedName>
</protein>
<dbReference type="GO" id="GO:0035999">
    <property type="term" value="P:tetrahydrofolate interconversion"/>
    <property type="evidence" value="ECO:0007669"/>
    <property type="project" value="UniProtKB-UniRule"/>
</dbReference>
<name>A0A101GZ78_9BACT</name>
<gene>
    <name evidence="9" type="primary">glyA</name>
    <name evidence="12" type="ORF">XD87_0159</name>
</gene>
<reference evidence="13" key="1">
    <citation type="journal article" date="2015" name="MBio">
        <title>Genome-Resolved Metagenomic Analysis Reveals Roles for Candidate Phyla and Other Microbial Community Members in Biogeochemical Transformations in Oil Reservoirs.</title>
        <authorList>
            <person name="Hu P."/>
            <person name="Tom L."/>
            <person name="Singh A."/>
            <person name="Thomas B.C."/>
            <person name="Baker B.J."/>
            <person name="Piceno Y.M."/>
            <person name="Andersen G.L."/>
            <person name="Banfield J.F."/>
        </authorList>
    </citation>
    <scope>NUCLEOTIDE SEQUENCE [LARGE SCALE GENOMIC DNA]</scope>
</reference>
<dbReference type="GO" id="GO:0004372">
    <property type="term" value="F:glycine hydroxymethyltransferase activity"/>
    <property type="evidence" value="ECO:0007669"/>
    <property type="project" value="UniProtKB-UniRule"/>
</dbReference>
<feature type="domain" description="Serine hydroxymethyltransferase-like" evidence="11">
    <location>
        <begin position="2"/>
        <end position="378"/>
    </location>
</feature>
<evidence type="ECO:0000256" key="8">
    <source>
        <dbReference type="ARBA" id="ARBA00022898"/>
    </source>
</evidence>
<dbReference type="PANTHER" id="PTHR11680:SF35">
    <property type="entry name" value="SERINE HYDROXYMETHYLTRANSFERASE 1"/>
    <property type="match status" value="1"/>
</dbReference>
<dbReference type="UniPathway" id="UPA00288">
    <property type="reaction ID" value="UER01023"/>
</dbReference>
<dbReference type="EC" id="2.1.2.1" evidence="9"/>
<comment type="function">
    <text evidence="9">Catalyzes the reversible interconversion of serine and glycine with tetrahydrofolate (THF) serving as the one-carbon carrier. This reaction serves as the major source of one-carbon groups required for the biosynthesis of purines, thymidylate, methionine, and other important biomolecules. Also exhibits THF-independent aldolase activity toward beta-hydroxyamino acids, producing glycine and aldehydes, via a retro-aldol mechanism.</text>
</comment>
<comment type="pathway">
    <text evidence="9">One-carbon metabolism; tetrahydrofolate interconversion.</text>
</comment>
<dbReference type="EMBL" id="LGGI01000014">
    <property type="protein sequence ID" value="KUK67388.1"/>
    <property type="molecule type" value="Genomic_DNA"/>
</dbReference>
<comment type="caution">
    <text evidence="12">The sequence shown here is derived from an EMBL/GenBank/DDBJ whole genome shotgun (WGS) entry which is preliminary data.</text>
</comment>
<dbReference type="CDD" id="cd00378">
    <property type="entry name" value="SHMT"/>
    <property type="match status" value="1"/>
</dbReference>
<evidence type="ECO:0000256" key="1">
    <source>
        <dbReference type="ARBA" id="ARBA00001933"/>
    </source>
</evidence>
<dbReference type="GO" id="GO:0008168">
    <property type="term" value="F:methyltransferase activity"/>
    <property type="evidence" value="ECO:0007669"/>
    <property type="project" value="UniProtKB-KW"/>
</dbReference>
<dbReference type="InterPro" id="IPR015422">
    <property type="entry name" value="PyrdxlP-dep_Trfase_small"/>
</dbReference>
<keyword evidence="7 9" id="KW-0808">Transferase</keyword>
<dbReference type="PROSITE" id="PS00096">
    <property type="entry name" value="SHMT"/>
    <property type="match status" value="1"/>
</dbReference>
<dbReference type="PATRIC" id="fig|1641388.3.peg.118"/>
<dbReference type="GO" id="GO:0005829">
    <property type="term" value="C:cytosol"/>
    <property type="evidence" value="ECO:0007669"/>
    <property type="project" value="TreeGrafter"/>
</dbReference>
<evidence type="ECO:0000256" key="10">
    <source>
        <dbReference type="PIRSR" id="PIRSR000412-50"/>
    </source>
</evidence>
<dbReference type="Gene3D" id="3.90.1150.10">
    <property type="entry name" value="Aspartate Aminotransferase, domain 1"/>
    <property type="match status" value="1"/>
</dbReference>
<sequence length="412" mass="45545">MKDKKVLEYLNKEKKRQVEGLELIASENYVSEDVLACMGSILTNKYSEGYAGKRYYKGNQYVDEIEKLAIERAKDLFGAEHVNVQPYSGSPANLAIHFALLEPGDRTLGMSLDAGGHLTHGFKVSISGKYYNSVSYGVDDNGYIDYDEVRKLAKEHRPKLIWSGFSAYSRIIDWSEFRKIADEVEAFLVADIAHVAGLVATGEYPSPIGIADVVTTTTHKTLRGPRGAMIMCKEELGEKIDKAVFPGLQGGPHNHITAAIAVALKEASTNEFKEYSKQVIKNAKVLSEELIKRGYKIVSGGTDNHLFLVDLINSDGLGDLGGEEASTLLEDANITLNKNAIPNDPRKPWDPSGVRIGTPALTTRGMKEKEMEKVAEYIDTVLKNREDKSLIKKTKEDVKKFASKFPIPGIKE</sequence>
<dbReference type="InterPro" id="IPR015421">
    <property type="entry name" value="PyrdxlP-dep_Trfase_major"/>
</dbReference>
<proteinExistence type="inferred from homology"/>
<evidence type="ECO:0000256" key="9">
    <source>
        <dbReference type="HAMAP-Rule" id="MF_00051"/>
    </source>
</evidence>
<organism evidence="12 13">
    <name type="scientific">candidate division WS6 bacterium 36_33</name>
    <dbReference type="NCBI Taxonomy" id="1641388"/>
    <lineage>
        <taxon>Bacteria</taxon>
        <taxon>Candidatus Dojkabacteria</taxon>
    </lineage>
</organism>
<evidence type="ECO:0000256" key="4">
    <source>
        <dbReference type="ARBA" id="ARBA00011738"/>
    </source>
</evidence>
<dbReference type="NCBIfam" id="NF000586">
    <property type="entry name" value="PRK00011.1"/>
    <property type="match status" value="1"/>
</dbReference>
<dbReference type="HAMAP" id="MF_00051">
    <property type="entry name" value="SHMT"/>
    <property type="match status" value="1"/>
</dbReference>
<comment type="subunit">
    <text evidence="4 9">Homodimer.</text>
</comment>
<dbReference type="Pfam" id="PF00464">
    <property type="entry name" value="SHMT"/>
    <property type="match status" value="1"/>
</dbReference>
<dbReference type="Proteomes" id="UP000053469">
    <property type="component" value="Unassembled WGS sequence"/>
</dbReference>
<evidence type="ECO:0000256" key="7">
    <source>
        <dbReference type="ARBA" id="ARBA00022679"/>
    </source>
</evidence>
<comment type="subcellular location">
    <subcellularLocation>
        <location evidence="2 9">Cytoplasm</location>
    </subcellularLocation>
</comment>
<accession>A0A101GZ78</accession>
<feature type="binding site" evidence="9">
    <location>
        <begin position="116"/>
        <end position="118"/>
    </location>
    <ligand>
        <name>(6S)-5,6,7,8-tetrahydrofolate</name>
        <dbReference type="ChEBI" id="CHEBI:57453"/>
    </ligand>
</feature>
<dbReference type="FunFam" id="3.40.640.10:FF:000001">
    <property type="entry name" value="Serine hydroxymethyltransferase"/>
    <property type="match status" value="1"/>
</dbReference>
<feature type="binding site" evidence="9">
    <location>
        <position position="234"/>
    </location>
    <ligand>
        <name>(6S)-5,6,7,8-tetrahydrofolate</name>
        <dbReference type="ChEBI" id="CHEBI:57453"/>
    </ligand>
</feature>
<dbReference type="UniPathway" id="UPA00193"/>
<dbReference type="InterPro" id="IPR019798">
    <property type="entry name" value="Ser_HO-MeTrfase_PLP_BS"/>
</dbReference>
<dbReference type="GO" id="GO:0032259">
    <property type="term" value="P:methylation"/>
    <property type="evidence" value="ECO:0007669"/>
    <property type="project" value="UniProtKB-KW"/>
</dbReference>
<evidence type="ECO:0000256" key="6">
    <source>
        <dbReference type="ARBA" id="ARBA00022563"/>
    </source>
</evidence>
<dbReference type="InterPro" id="IPR015424">
    <property type="entry name" value="PyrdxlP-dep_Trfase"/>
</dbReference>
<keyword evidence="8 9" id="KW-0663">Pyridoxal phosphate</keyword>
<evidence type="ECO:0000256" key="5">
    <source>
        <dbReference type="ARBA" id="ARBA00022490"/>
    </source>
</evidence>
<evidence type="ECO:0000259" key="11">
    <source>
        <dbReference type="Pfam" id="PF00464"/>
    </source>
</evidence>
<keyword evidence="6 9" id="KW-0554">One-carbon metabolism</keyword>
<comment type="similarity">
    <text evidence="3 9">Belongs to the SHMT family.</text>
</comment>
<evidence type="ECO:0000256" key="3">
    <source>
        <dbReference type="ARBA" id="ARBA00006376"/>
    </source>
</evidence>
<keyword evidence="5 9" id="KW-0963">Cytoplasm</keyword>
<evidence type="ECO:0000313" key="12">
    <source>
        <dbReference type="EMBL" id="KUK67388.1"/>
    </source>
</evidence>
<dbReference type="GO" id="GO:0030170">
    <property type="term" value="F:pyridoxal phosphate binding"/>
    <property type="evidence" value="ECO:0007669"/>
    <property type="project" value="UniProtKB-UniRule"/>
</dbReference>
<evidence type="ECO:0000256" key="2">
    <source>
        <dbReference type="ARBA" id="ARBA00004496"/>
    </source>
</evidence>
<dbReference type="Gene3D" id="3.40.640.10">
    <property type="entry name" value="Type I PLP-dependent aspartate aminotransferase-like (Major domain)"/>
    <property type="match status" value="1"/>
</dbReference>
<feature type="modified residue" description="N6-(pyridoxal phosphate)lysine" evidence="9 10">
    <location>
        <position position="220"/>
    </location>
</feature>
<dbReference type="InterPro" id="IPR039429">
    <property type="entry name" value="SHMT-like_dom"/>
</dbReference>
<feature type="site" description="Plays an important role in substrate specificity" evidence="9">
    <location>
        <position position="219"/>
    </location>
</feature>
<feature type="binding site" evidence="9">
    <location>
        <position position="112"/>
    </location>
    <ligand>
        <name>(6S)-5,6,7,8-tetrahydrofolate</name>
        <dbReference type="ChEBI" id="CHEBI:57453"/>
    </ligand>
</feature>
<dbReference type="PIRSF" id="PIRSF000412">
    <property type="entry name" value="SHMT"/>
    <property type="match status" value="1"/>
</dbReference>
<dbReference type="InterPro" id="IPR049943">
    <property type="entry name" value="Ser_HO-MeTrfase-like"/>
</dbReference>